<keyword evidence="11" id="KW-1185">Reference proteome</keyword>
<evidence type="ECO:0000256" key="1">
    <source>
        <dbReference type="ARBA" id="ARBA00004651"/>
    </source>
</evidence>
<dbReference type="KEGG" id="mya:MORIYA_0202"/>
<evidence type="ECO:0000313" key="10">
    <source>
        <dbReference type="EMBL" id="SQD76680.1"/>
    </source>
</evidence>
<evidence type="ECO:0000256" key="2">
    <source>
        <dbReference type="ARBA" id="ARBA00022475"/>
    </source>
</evidence>
<dbReference type="InterPro" id="IPR025857">
    <property type="entry name" value="MacB_PCD"/>
</dbReference>
<evidence type="ECO:0000256" key="3">
    <source>
        <dbReference type="ARBA" id="ARBA00022692"/>
    </source>
</evidence>
<dbReference type="EMBL" id="LS483250">
    <property type="protein sequence ID" value="SQD76680.1"/>
    <property type="molecule type" value="Genomic_DNA"/>
</dbReference>
<evidence type="ECO:0000313" key="11">
    <source>
        <dbReference type="Proteomes" id="UP000250163"/>
    </source>
</evidence>
<feature type="domain" description="ABC3 transporter permease C-terminal" evidence="8">
    <location>
        <begin position="268"/>
        <end position="381"/>
    </location>
</feature>
<dbReference type="RefSeq" id="WP_112711916.1">
    <property type="nucleotide sequence ID" value="NZ_LS483250.1"/>
</dbReference>
<keyword evidence="3 7" id="KW-0812">Transmembrane</keyword>
<organism evidence="10 11">
    <name type="scientific">Moritella yayanosii</name>
    <dbReference type="NCBI Taxonomy" id="69539"/>
    <lineage>
        <taxon>Bacteria</taxon>
        <taxon>Pseudomonadati</taxon>
        <taxon>Pseudomonadota</taxon>
        <taxon>Gammaproteobacteria</taxon>
        <taxon>Alteromonadales</taxon>
        <taxon>Moritellaceae</taxon>
        <taxon>Moritella</taxon>
    </lineage>
</organism>
<comment type="subcellular location">
    <subcellularLocation>
        <location evidence="1">Cell membrane</location>
        <topology evidence="1">Multi-pass membrane protein</topology>
    </subcellularLocation>
</comment>
<keyword evidence="2" id="KW-1003">Cell membrane</keyword>
<protein>
    <recommendedName>
        <fullName evidence="12">ABC transporter permease</fullName>
    </recommendedName>
</protein>
<dbReference type="AlphaFoldDB" id="A0A330LII8"/>
<proteinExistence type="inferred from homology"/>
<feature type="transmembrane region" description="Helical" evidence="7">
    <location>
        <begin position="309"/>
        <end position="336"/>
    </location>
</feature>
<dbReference type="PANTHER" id="PTHR30572">
    <property type="entry name" value="MEMBRANE COMPONENT OF TRANSPORTER-RELATED"/>
    <property type="match status" value="1"/>
</dbReference>
<keyword evidence="4 7" id="KW-1133">Transmembrane helix</keyword>
<dbReference type="InterPro" id="IPR003838">
    <property type="entry name" value="ABC3_permease_C"/>
</dbReference>
<dbReference type="GO" id="GO:0022857">
    <property type="term" value="F:transmembrane transporter activity"/>
    <property type="evidence" value="ECO:0007669"/>
    <property type="project" value="TreeGrafter"/>
</dbReference>
<sequence>MGSNMTTALARNSKNAFLWTLIFKALWQRKQRVLVVIGALIVGAATVFALTSMYFDINAKMSHELRTYGANFFVRSAAINQHDGLDIALFDRVLALADDDLIVGASPYLFGRVRTSLREVVLVGTHFSVLPKISPYWQVEGAWVSVDFDERNAMIGSRLAKQLDVVTGSTVTIVHDQKNINLRIKGVIESGDASDNYLFVNLSLAQKLLNKPDKFQHILMSLVNESTRVEAFAGRINRELPQLSASAIRKISASEGQVLDKIKGLMAFIALMIFALTTLCVNTTLTAMIAERSREFALQKSLGARTREIIMQITIETLLITSIAVVLGCVLGYVLAQVLGQTVFSSSISFRFSACMVTVVASLVSALIAAIIPAKKATNVQVAILLKGE</sequence>
<dbReference type="Proteomes" id="UP000250163">
    <property type="component" value="Chromosome MORIYA"/>
</dbReference>
<dbReference type="Pfam" id="PF12704">
    <property type="entry name" value="MacB_PCD"/>
    <property type="match status" value="1"/>
</dbReference>
<feature type="transmembrane region" description="Helical" evidence="7">
    <location>
        <begin position="33"/>
        <end position="55"/>
    </location>
</feature>
<feature type="transmembrane region" description="Helical" evidence="7">
    <location>
        <begin position="348"/>
        <end position="372"/>
    </location>
</feature>
<dbReference type="OrthoDB" id="9770036at2"/>
<dbReference type="GO" id="GO:0005886">
    <property type="term" value="C:plasma membrane"/>
    <property type="evidence" value="ECO:0007669"/>
    <property type="project" value="UniProtKB-SubCell"/>
</dbReference>
<dbReference type="Pfam" id="PF02687">
    <property type="entry name" value="FtsX"/>
    <property type="match status" value="1"/>
</dbReference>
<name>A0A330LII8_9GAMM</name>
<evidence type="ECO:0000256" key="7">
    <source>
        <dbReference type="SAM" id="Phobius"/>
    </source>
</evidence>
<evidence type="ECO:0000259" key="8">
    <source>
        <dbReference type="Pfam" id="PF02687"/>
    </source>
</evidence>
<comment type="similarity">
    <text evidence="6">Belongs to the ABC-4 integral membrane protein family.</text>
</comment>
<feature type="domain" description="MacB-like periplasmic core" evidence="9">
    <location>
        <begin position="36"/>
        <end position="237"/>
    </location>
</feature>
<reference evidence="11" key="1">
    <citation type="submission" date="2018-05" db="EMBL/GenBank/DDBJ databases">
        <authorList>
            <person name="Cea G.-C."/>
            <person name="William W."/>
        </authorList>
    </citation>
    <scope>NUCLEOTIDE SEQUENCE [LARGE SCALE GENOMIC DNA]</scope>
    <source>
        <strain evidence="11">DB21MT 5</strain>
    </source>
</reference>
<keyword evidence="5 7" id="KW-0472">Membrane</keyword>
<evidence type="ECO:0000256" key="5">
    <source>
        <dbReference type="ARBA" id="ARBA00023136"/>
    </source>
</evidence>
<evidence type="ECO:0008006" key="12">
    <source>
        <dbReference type="Google" id="ProtNLM"/>
    </source>
</evidence>
<gene>
    <name evidence="10" type="ORF">MORIYA_0202</name>
</gene>
<evidence type="ECO:0000259" key="9">
    <source>
        <dbReference type="Pfam" id="PF12704"/>
    </source>
</evidence>
<evidence type="ECO:0000256" key="4">
    <source>
        <dbReference type="ARBA" id="ARBA00022989"/>
    </source>
</evidence>
<evidence type="ECO:0000256" key="6">
    <source>
        <dbReference type="ARBA" id="ARBA00038076"/>
    </source>
</evidence>
<dbReference type="PANTHER" id="PTHR30572:SF4">
    <property type="entry name" value="ABC TRANSPORTER PERMEASE YTRF"/>
    <property type="match status" value="1"/>
</dbReference>
<dbReference type="InterPro" id="IPR050250">
    <property type="entry name" value="Macrolide_Exporter_MacB"/>
</dbReference>
<feature type="transmembrane region" description="Helical" evidence="7">
    <location>
        <begin position="265"/>
        <end position="289"/>
    </location>
</feature>
<accession>A0A330LII8</accession>